<gene>
    <name evidence="2" type="ORF">WSS_A42945</name>
</gene>
<evidence type="ECO:0000313" key="2">
    <source>
        <dbReference type="EMBL" id="EKT76398.1"/>
    </source>
</evidence>
<feature type="region of interest" description="Disordered" evidence="1">
    <location>
        <begin position="1"/>
        <end position="22"/>
    </location>
</feature>
<comment type="caution">
    <text evidence="2">The sequence shown here is derived from an EMBL/GenBank/DDBJ whole genome shotgun (WGS) entry which is preliminary data.</text>
</comment>
<dbReference type="AlphaFoldDB" id="K8X4L4"/>
<protein>
    <submittedName>
        <fullName evidence="2">Uncharacterized protein</fullName>
    </submittedName>
</protein>
<evidence type="ECO:0000313" key="3">
    <source>
        <dbReference type="Proteomes" id="UP000005951"/>
    </source>
</evidence>
<sequence length="68" mass="7398">MLDRVGTPAVKSDYQPTVGIGTDNPFTRELARRIRRPGRRVNLAGLAITAVTPAVERARGVELAVTRL</sequence>
<dbReference type="EMBL" id="AJYC02000308">
    <property type="protein sequence ID" value="EKT76398.1"/>
    <property type="molecule type" value="Genomic_DNA"/>
</dbReference>
<proteinExistence type="predicted"/>
<dbReference type="Proteomes" id="UP000005951">
    <property type="component" value="Unassembled WGS sequence"/>
</dbReference>
<evidence type="ECO:0000256" key="1">
    <source>
        <dbReference type="SAM" id="MobiDB-lite"/>
    </source>
</evidence>
<accession>K8X4L4</accession>
<organism evidence="2 3">
    <name type="scientific">Rhodococcus opacus M213</name>
    <dbReference type="NCBI Taxonomy" id="1129896"/>
    <lineage>
        <taxon>Bacteria</taxon>
        <taxon>Bacillati</taxon>
        <taxon>Actinomycetota</taxon>
        <taxon>Actinomycetes</taxon>
        <taxon>Mycobacteriales</taxon>
        <taxon>Nocardiaceae</taxon>
        <taxon>Rhodococcus</taxon>
    </lineage>
</organism>
<name>K8X4L4_RHOOP</name>
<reference evidence="2 3" key="1">
    <citation type="journal article" date="2013" name="Genome Announc.">
        <title>Draft Genome Sequence of Rhodococcus opacus Strain M213 Shows a Diverse Catabolic Potential.</title>
        <authorList>
            <person name="Pathak A."/>
            <person name="Green S.J."/>
            <person name="Ogram A."/>
            <person name="Chauhan A."/>
        </authorList>
    </citation>
    <scope>NUCLEOTIDE SEQUENCE [LARGE SCALE GENOMIC DNA]</scope>
    <source>
        <strain evidence="2 3">M213</strain>
    </source>
</reference>